<dbReference type="AlphaFoldDB" id="A0A415EQ10"/>
<dbReference type="Pfam" id="PF22652">
    <property type="entry name" value="DUF7006"/>
    <property type="match status" value="1"/>
</dbReference>
<evidence type="ECO:0000313" key="1">
    <source>
        <dbReference type="EMBL" id="RHK05400.1"/>
    </source>
</evidence>
<evidence type="ECO:0000313" key="2">
    <source>
        <dbReference type="Proteomes" id="UP000286288"/>
    </source>
</evidence>
<dbReference type="InterPro" id="IPR054275">
    <property type="entry name" value="DUF7006"/>
</dbReference>
<name>A0A415EQ10_ENTCA</name>
<dbReference type="EMBL" id="QRMZ01000020">
    <property type="protein sequence ID" value="RHK05400.1"/>
    <property type="molecule type" value="Genomic_DNA"/>
</dbReference>
<protein>
    <submittedName>
        <fullName evidence="1">Uncharacterized protein</fullName>
    </submittedName>
</protein>
<organism evidence="1 2">
    <name type="scientific">Enterococcus casseliflavus</name>
    <name type="common">Enterococcus flavescens</name>
    <dbReference type="NCBI Taxonomy" id="37734"/>
    <lineage>
        <taxon>Bacteria</taxon>
        <taxon>Bacillati</taxon>
        <taxon>Bacillota</taxon>
        <taxon>Bacilli</taxon>
        <taxon>Lactobacillales</taxon>
        <taxon>Enterococcaceae</taxon>
        <taxon>Enterococcus</taxon>
    </lineage>
</organism>
<reference evidence="1 2" key="1">
    <citation type="submission" date="2018-08" db="EMBL/GenBank/DDBJ databases">
        <title>A genome reference for cultivated species of the human gut microbiota.</title>
        <authorList>
            <person name="Zou Y."/>
            <person name="Xue W."/>
            <person name="Luo G."/>
        </authorList>
    </citation>
    <scope>NUCLEOTIDE SEQUENCE [LARGE SCALE GENOMIC DNA]</scope>
    <source>
        <strain evidence="1 2">AF48-16</strain>
    </source>
</reference>
<dbReference type="Proteomes" id="UP000286288">
    <property type="component" value="Unassembled WGS sequence"/>
</dbReference>
<sequence length="76" mass="8726">MIDTISSENFWEVFPYLLGIDARLALLGELIDLLKDDQLGLGSKELVEKDYLCYTKELCGYNLNSKTNYSLIFQVK</sequence>
<comment type="caution">
    <text evidence="1">The sequence shown here is derived from an EMBL/GenBank/DDBJ whole genome shotgun (WGS) entry which is preliminary data.</text>
</comment>
<proteinExistence type="predicted"/>
<gene>
    <name evidence="1" type="ORF">DW084_14060</name>
</gene>
<accession>A0A415EQ10</accession>